<dbReference type="EMBL" id="FQZT01000001">
    <property type="protein sequence ID" value="SHI56521.1"/>
    <property type="molecule type" value="Genomic_DNA"/>
</dbReference>
<evidence type="ECO:0000256" key="5">
    <source>
        <dbReference type="ARBA" id="ARBA00009320"/>
    </source>
</evidence>
<keyword evidence="12" id="KW-1185">Reference proteome</keyword>
<evidence type="ECO:0000256" key="4">
    <source>
        <dbReference type="ARBA" id="ARBA00005072"/>
    </source>
</evidence>
<dbReference type="SUPFAM" id="SSF56752">
    <property type="entry name" value="D-aminoacid aminotransferase-like PLP-dependent enzymes"/>
    <property type="match status" value="1"/>
</dbReference>
<dbReference type="GO" id="GO:0004084">
    <property type="term" value="F:branched-chain-amino-acid transaminase activity"/>
    <property type="evidence" value="ECO:0007669"/>
    <property type="project" value="UniProtKB-EC"/>
</dbReference>
<dbReference type="EC" id="2.6.1.42" evidence="6"/>
<organism evidence="11 12">
    <name type="scientific">Malonomonas rubra DSM 5091</name>
    <dbReference type="NCBI Taxonomy" id="1122189"/>
    <lineage>
        <taxon>Bacteria</taxon>
        <taxon>Pseudomonadati</taxon>
        <taxon>Thermodesulfobacteriota</taxon>
        <taxon>Desulfuromonadia</taxon>
        <taxon>Desulfuromonadales</taxon>
        <taxon>Geopsychrobacteraceae</taxon>
        <taxon>Malonomonas</taxon>
    </lineage>
</organism>
<comment type="pathway">
    <text evidence="3">Amino-acid biosynthesis; L-valine biosynthesis; L-valine from pyruvate: step 4/4.</text>
</comment>
<comment type="cofactor">
    <cofactor evidence="1">
        <name>pyridoxal 5'-phosphate</name>
        <dbReference type="ChEBI" id="CHEBI:597326"/>
    </cofactor>
</comment>
<evidence type="ECO:0000313" key="11">
    <source>
        <dbReference type="EMBL" id="SHI56521.1"/>
    </source>
</evidence>
<name>A0A1M6C6U4_MALRU</name>
<evidence type="ECO:0000256" key="2">
    <source>
        <dbReference type="ARBA" id="ARBA00004824"/>
    </source>
</evidence>
<protein>
    <recommendedName>
        <fullName evidence="6">branched-chain-amino-acid transaminase</fullName>
        <ecNumber evidence="6">2.6.1.42</ecNumber>
    </recommendedName>
</protein>
<comment type="catalytic activity">
    <reaction evidence="8">
        <text>L-valine + 2-oxoglutarate = 3-methyl-2-oxobutanoate + L-glutamate</text>
        <dbReference type="Rhea" id="RHEA:24813"/>
        <dbReference type="ChEBI" id="CHEBI:11851"/>
        <dbReference type="ChEBI" id="CHEBI:16810"/>
        <dbReference type="ChEBI" id="CHEBI:29985"/>
        <dbReference type="ChEBI" id="CHEBI:57762"/>
        <dbReference type="EC" id="2.6.1.42"/>
    </reaction>
</comment>
<gene>
    <name evidence="11" type="ORF">SAMN02745165_00421</name>
</gene>
<comment type="pathway">
    <text evidence="2">Amino-acid biosynthesis; L-isoleucine biosynthesis; L-isoleucine from 2-oxobutanoate: step 4/4.</text>
</comment>
<proteinExistence type="inferred from homology"/>
<dbReference type="Gene3D" id="3.20.10.10">
    <property type="entry name" value="D-amino Acid Aminotransferase, subunit A, domain 2"/>
    <property type="match status" value="1"/>
</dbReference>
<dbReference type="InterPro" id="IPR036038">
    <property type="entry name" value="Aminotransferase-like"/>
</dbReference>
<evidence type="ECO:0000256" key="9">
    <source>
        <dbReference type="ARBA" id="ARBA00048798"/>
    </source>
</evidence>
<dbReference type="OrthoDB" id="9805628at2"/>
<accession>A0A1M6C6U4</accession>
<comment type="similarity">
    <text evidence="5">Belongs to the class-IV pyridoxal-phosphate-dependent aminotransferase family.</text>
</comment>
<dbReference type="RefSeq" id="WP_072905083.1">
    <property type="nucleotide sequence ID" value="NZ_FQZT01000001.1"/>
</dbReference>
<dbReference type="FunFam" id="3.20.10.10:FF:000002">
    <property type="entry name" value="D-alanine aminotransferase"/>
    <property type="match status" value="1"/>
</dbReference>
<evidence type="ECO:0000256" key="7">
    <source>
        <dbReference type="ARBA" id="ARBA00022898"/>
    </source>
</evidence>
<dbReference type="Gene3D" id="3.30.470.10">
    <property type="match status" value="1"/>
</dbReference>
<keyword evidence="11" id="KW-0808">Transferase</keyword>
<evidence type="ECO:0000256" key="8">
    <source>
        <dbReference type="ARBA" id="ARBA00048212"/>
    </source>
</evidence>
<dbReference type="InterPro" id="IPR001544">
    <property type="entry name" value="Aminotrans_IV"/>
</dbReference>
<dbReference type="InterPro" id="IPR043131">
    <property type="entry name" value="BCAT-like_N"/>
</dbReference>
<evidence type="ECO:0000256" key="1">
    <source>
        <dbReference type="ARBA" id="ARBA00001933"/>
    </source>
</evidence>
<keyword evidence="11" id="KW-0032">Aminotransferase</keyword>
<dbReference type="STRING" id="1122189.SAMN02745165_00421"/>
<comment type="pathway">
    <text evidence="4">Amino-acid biosynthesis; L-leucine biosynthesis; L-leucine from 3-methyl-2-oxobutanoate: step 4/4.</text>
</comment>
<dbReference type="CDD" id="cd00449">
    <property type="entry name" value="PLPDE_IV"/>
    <property type="match status" value="1"/>
</dbReference>
<evidence type="ECO:0000256" key="10">
    <source>
        <dbReference type="ARBA" id="ARBA00049229"/>
    </source>
</evidence>
<keyword evidence="7" id="KW-0663">Pyridoxal phosphate</keyword>
<dbReference type="GO" id="GO:0046394">
    <property type="term" value="P:carboxylic acid biosynthetic process"/>
    <property type="evidence" value="ECO:0007669"/>
    <property type="project" value="UniProtKB-ARBA"/>
</dbReference>
<reference evidence="11 12" key="1">
    <citation type="submission" date="2016-11" db="EMBL/GenBank/DDBJ databases">
        <authorList>
            <person name="Jaros S."/>
            <person name="Januszkiewicz K."/>
            <person name="Wedrychowicz H."/>
        </authorList>
    </citation>
    <scope>NUCLEOTIDE SEQUENCE [LARGE SCALE GENOMIC DNA]</scope>
    <source>
        <strain evidence="11 12">DSM 5091</strain>
    </source>
</reference>
<evidence type="ECO:0000256" key="6">
    <source>
        <dbReference type="ARBA" id="ARBA00013053"/>
    </source>
</evidence>
<dbReference type="GO" id="GO:0008652">
    <property type="term" value="P:amino acid biosynthetic process"/>
    <property type="evidence" value="ECO:0007669"/>
    <property type="project" value="UniProtKB-ARBA"/>
</dbReference>
<evidence type="ECO:0000313" key="12">
    <source>
        <dbReference type="Proteomes" id="UP000184171"/>
    </source>
</evidence>
<evidence type="ECO:0000256" key="3">
    <source>
        <dbReference type="ARBA" id="ARBA00004931"/>
    </source>
</evidence>
<sequence length="277" mass="30727">MLVCLNGKFIPHEDANLSVTDGAFLFGDTLFETLKARGNKILLQREHLDRLELSAKLIDMPCDRVRIETSLQQLANGLTAKASRIRLTIGRGKHQGLAFPDPQHSWFLLTAVPFCEIDEVEREKGATCITAPNCRVNPLNHLPQMKRGNYTDCLYAANYAQKKGAREALFTDTENNLLEGSTSNLFVISDQKLITPPLGSLVLAGTMRRQVIDAAIELGYLVCEQKIPRSALVTADEAFICNALTDILPISSLDGQPLPRGTKWKQLQKTLQARIET</sequence>
<dbReference type="Pfam" id="PF01063">
    <property type="entry name" value="Aminotran_4"/>
    <property type="match status" value="1"/>
</dbReference>
<dbReference type="InterPro" id="IPR043132">
    <property type="entry name" value="BCAT-like_C"/>
</dbReference>
<comment type="catalytic activity">
    <reaction evidence="10">
        <text>L-leucine + 2-oxoglutarate = 4-methyl-2-oxopentanoate + L-glutamate</text>
        <dbReference type="Rhea" id="RHEA:18321"/>
        <dbReference type="ChEBI" id="CHEBI:16810"/>
        <dbReference type="ChEBI" id="CHEBI:17865"/>
        <dbReference type="ChEBI" id="CHEBI:29985"/>
        <dbReference type="ChEBI" id="CHEBI:57427"/>
        <dbReference type="EC" id="2.6.1.42"/>
    </reaction>
</comment>
<comment type="catalytic activity">
    <reaction evidence="9">
        <text>L-isoleucine + 2-oxoglutarate = (S)-3-methyl-2-oxopentanoate + L-glutamate</text>
        <dbReference type="Rhea" id="RHEA:24801"/>
        <dbReference type="ChEBI" id="CHEBI:16810"/>
        <dbReference type="ChEBI" id="CHEBI:29985"/>
        <dbReference type="ChEBI" id="CHEBI:35146"/>
        <dbReference type="ChEBI" id="CHEBI:58045"/>
        <dbReference type="EC" id="2.6.1.42"/>
    </reaction>
</comment>
<dbReference type="PANTHER" id="PTHR42743">
    <property type="entry name" value="AMINO-ACID AMINOTRANSFERASE"/>
    <property type="match status" value="1"/>
</dbReference>
<dbReference type="Proteomes" id="UP000184171">
    <property type="component" value="Unassembled WGS sequence"/>
</dbReference>
<dbReference type="InterPro" id="IPR050571">
    <property type="entry name" value="Class-IV_PLP-Dep_Aminotrnsfr"/>
</dbReference>
<dbReference type="PANTHER" id="PTHR42743:SF11">
    <property type="entry name" value="AMINODEOXYCHORISMATE LYASE"/>
    <property type="match status" value="1"/>
</dbReference>
<dbReference type="AlphaFoldDB" id="A0A1M6C6U4"/>
<dbReference type="GO" id="GO:0005829">
    <property type="term" value="C:cytosol"/>
    <property type="evidence" value="ECO:0007669"/>
    <property type="project" value="TreeGrafter"/>
</dbReference>